<organism evidence="1 2">
    <name type="scientific">Dorea longicatena</name>
    <dbReference type="NCBI Taxonomy" id="88431"/>
    <lineage>
        <taxon>Bacteria</taxon>
        <taxon>Bacillati</taxon>
        <taxon>Bacillota</taxon>
        <taxon>Clostridia</taxon>
        <taxon>Lachnospirales</taxon>
        <taxon>Lachnospiraceae</taxon>
        <taxon>Dorea</taxon>
    </lineage>
</organism>
<protein>
    <submittedName>
        <fullName evidence="1">Uncharacterized protein</fullName>
    </submittedName>
</protein>
<proteinExistence type="predicted"/>
<dbReference type="EMBL" id="CZAY01000009">
    <property type="protein sequence ID" value="CUP55936.1"/>
    <property type="molecule type" value="Genomic_DNA"/>
</dbReference>
<reference evidence="1 2" key="1">
    <citation type="submission" date="2015-09" db="EMBL/GenBank/DDBJ databases">
        <authorList>
            <consortium name="Pathogen Informatics"/>
        </authorList>
    </citation>
    <scope>NUCLEOTIDE SEQUENCE [LARGE SCALE GENOMIC DNA]</scope>
    <source>
        <strain evidence="1 2">2789STDY5834914</strain>
    </source>
</reference>
<accession>A0A174P7Q8</accession>
<dbReference type="OrthoDB" id="2059655at2"/>
<evidence type="ECO:0000313" key="2">
    <source>
        <dbReference type="Proteomes" id="UP000095485"/>
    </source>
</evidence>
<dbReference type="Proteomes" id="UP000095485">
    <property type="component" value="Unassembled WGS sequence"/>
</dbReference>
<name>A0A174P7Q8_9FIRM</name>
<dbReference type="AlphaFoldDB" id="A0A174P7Q8"/>
<evidence type="ECO:0000313" key="1">
    <source>
        <dbReference type="EMBL" id="CUP55936.1"/>
    </source>
</evidence>
<sequence>MEYQCIEWSQLLEKKIKEKCPLCIIEWFYDKNNLQGQKKSIARVEIYLIQVIHDLYFYGKVFHFYIRIHKYKDWYVVRIFTKKSLSQKLINKINKKLRKNKITMVNVVYHNQYTVIKMIC</sequence>
<dbReference type="GeneID" id="96228724"/>
<gene>
    <name evidence="1" type="ORF">ERS852526_01428</name>
</gene>
<dbReference type="RefSeq" id="WP_055056084.1">
    <property type="nucleotide sequence ID" value="NZ_CZAY01000009.1"/>
</dbReference>